<keyword evidence="12" id="KW-1185">Reference proteome</keyword>
<accession>A0A0L6UVH8</accession>
<dbReference type="GO" id="GO:0005737">
    <property type="term" value="C:cytoplasm"/>
    <property type="evidence" value="ECO:0007669"/>
    <property type="project" value="TreeGrafter"/>
</dbReference>
<protein>
    <recommendedName>
        <fullName evidence="13">CobW C-terminal domain-containing protein</fullName>
    </recommendedName>
</protein>
<evidence type="ECO:0000256" key="7">
    <source>
        <dbReference type="ARBA" id="ARBA00049117"/>
    </source>
</evidence>
<keyword evidence="1" id="KW-0547">Nucleotide-binding</keyword>
<comment type="caution">
    <text evidence="11">The sequence shown here is derived from an EMBL/GenBank/DDBJ whole genome shotgun (WGS) entry which is preliminary data.</text>
</comment>
<dbReference type="InterPro" id="IPR003495">
    <property type="entry name" value="CobW/HypB/UreG_nucleotide-bd"/>
</dbReference>
<dbReference type="PANTHER" id="PTHR13748:SF31">
    <property type="entry name" value="ZINC-REGULATED GTPASE METALLOPROTEIN ACTIVATOR 1A-RELATED"/>
    <property type="match status" value="1"/>
</dbReference>
<comment type="similarity">
    <text evidence="6">Belongs to the SIMIBI class G3E GTPase family. ZNG1 subfamily.</text>
</comment>
<feature type="domain" description="CobW/HypB/UreG nucleotide-binding" evidence="9">
    <location>
        <begin position="111"/>
        <end position="368"/>
    </location>
</feature>
<feature type="compositionally biased region" description="Basic residues" evidence="8">
    <location>
        <begin position="1"/>
        <end position="15"/>
    </location>
</feature>
<keyword evidence="3" id="KW-0862">Zinc</keyword>
<evidence type="ECO:0000256" key="8">
    <source>
        <dbReference type="SAM" id="MobiDB-lite"/>
    </source>
</evidence>
<feature type="domain" description="CobW C-terminal" evidence="10">
    <location>
        <begin position="488"/>
        <end position="550"/>
    </location>
</feature>
<dbReference type="SUPFAM" id="SSF90002">
    <property type="entry name" value="Hypothetical protein YjiA, C-terminal domain"/>
    <property type="match status" value="1"/>
</dbReference>
<evidence type="ECO:0000256" key="6">
    <source>
        <dbReference type="ARBA" id="ARBA00034320"/>
    </source>
</evidence>
<dbReference type="STRING" id="27349.A0A0L6UVH8"/>
<dbReference type="InterPro" id="IPR011629">
    <property type="entry name" value="CobW-like_C"/>
</dbReference>
<dbReference type="AlphaFoldDB" id="A0A0L6UVH8"/>
<dbReference type="CDD" id="cd03112">
    <property type="entry name" value="CobW-like"/>
    <property type="match status" value="1"/>
</dbReference>
<dbReference type="InterPro" id="IPR027417">
    <property type="entry name" value="P-loop_NTPase"/>
</dbReference>
<dbReference type="Gene3D" id="3.30.1220.10">
    <property type="entry name" value="CobW-like, C-terminal domain"/>
    <property type="match status" value="1"/>
</dbReference>
<keyword evidence="5" id="KW-0143">Chaperone</keyword>
<reference evidence="11 12" key="1">
    <citation type="submission" date="2015-08" db="EMBL/GenBank/DDBJ databases">
        <title>Next Generation Sequencing and Analysis of the Genome of Puccinia sorghi L Schw, the Causal Agent of Maize Common Rust.</title>
        <authorList>
            <person name="Rochi L."/>
            <person name="Burguener G."/>
            <person name="Darino M."/>
            <person name="Turjanski A."/>
            <person name="Kreff E."/>
            <person name="Dieguez M.J."/>
            <person name="Sacco F."/>
        </authorList>
    </citation>
    <scope>NUCLEOTIDE SEQUENCE [LARGE SCALE GENOMIC DNA]</scope>
    <source>
        <strain evidence="11 12">RO10H11247</strain>
    </source>
</reference>
<dbReference type="InterPro" id="IPR036627">
    <property type="entry name" value="CobW-likC_sf"/>
</dbReference>
<proteinExistence type="inferred from homology"/>
<comment type="catalytic activity">
    <reaction evidence="7">
        <text>GTP + H2O = GDP + phosphate + H(+)</text>
        <dbReference type="Rhea" id="RHEA:19669"/>
        <dbReference type="ChEBI" id="CHEBI:15377"/>
        <dbReference type="ChEBI" id="CHEBI:15378"/>
        <dbReference type="ChEBI" id="CHEBI:37565"/>
        <dbReference type="ChEBI" id="CHEBI:43474"/>
        <dbReference type="ChEBI" id="CHEBI:58189"/>
    </reaction>
    <physiologicalReaction direction="left-to-right" evidence="7">
        <dbReference type="Rhea" id="RHEA:19670"/>
    </physiologicalReaction>
</comment>
<dbReference type="OrthoDB" id="258627at2759"/>
<dbReference type="InterPro" id="IPR051316">
    <property type="entry name" value="Zinc-reg_GTPase_activator"/>
</dbReference>
<organism evidence="11 12">
    <name type="scientific">Puccinia sorghi</name>
    <dbReference type="NCBI Taxonomy" id="27349"/>
    <lineage>
        <taxon>Eukaryota</taxon>
        <taxon>Fungi</taxon>
        <taxon>Dikarya</taxon>
        <taxon>Basidiomycota</taxon>
        <taxon>Pucciniomycotina</taxon>
        <taxon>Pucciniomycetes</taxon>
        <taxon>Pucciniales</taxon>
        <taxon>Pucciniaceae</taxon>
        <taxon>Puccinia</taxon>
    </lineage>
</organism>
<name>A0A0L6UVH8_9BASI</name>
<dbReference type="GO" id="GO:0016787">
    <property type="term" value="F:hydrolase activity"/>
    <property type="evidence" value="ECO:0007669"/>
    <property type="project" value="UniProtKB-KW"/>
</dbReference>
<evidence type="ECO:0000256" key="5">
    <source>
        <dbReference type="ARBA" id="ARBA00023186"/>
    </source>
</evidence>
<keyword evidence="4" id="KW-0342">GTP-binding</keyword>
<evidence type="ECO:0000256" key="3">
    <source>
        <dbReference type="ARBA" id="ARBA00022833"/>
    </source>
</evidence>
<sequence>DRHQLSRSAKLRRRPAATWGQAGPRSWPPRLSRGLYTGPIVFMVLAVRHEHICCPSSSGGGSPTSRGLSGVHRKLARWRRSQLQGRYNNYACFVVNRLLHSSTMGDLKKVPVTILSGQLGSGKSTLLRRLLTSQNQLKIAIVMNEFAQTANIEGKSIQLTVANEGTQVQEWLELDASVHIYGHPNFPLLPNGCLCCSAQDQGVLAIESLMQRRGTFDVWIHKFFFFFSATSLLKLQVNLCPSAKEEVLCIADPTQIALLFWIDSALESLLYLDGIVTVIDCVHLEKLCLHLIAIRGRGHCQYSASFYFFPMFETTSNIPNSASFDRLFRFLNRQIAVADSIYLSKIDLTSQEKLESLKKLISSMNDSALLSQSDDGLETILPRVLSLDSFANYRGLLQPLQTSERRIENVDASLMKRLTRQVGNSMDPSFRTSHDDGFSTITIDLPTFEEVNTSDSKFDRTFRKLLWEGILGEQEEGCSTTPETAILEPRILRAKGLLKDHHGNWFILQAVRETYEIQPVHPDVLMDEHELPKLVLIGKGLDAALGQRFLKEIS</sequence>
<keyword evidence="2" id="KW-0378">Hydrolase</keyword>
<evidence type="ECO:0000256" key="4">
    <source>
        <dbReference type="ARBA" id="ARBA00023134"/>
    </source>
</evidence>
<dbReference type="Gene3D" id="3.40.50.300">
    <property type="entry name" value="P-loop containing nucleotide triphosphate hydrolases"/>
    <property type="match status" value="2"/>
</dbReference>
<dbReference type="VEuPathDB" id="FungiDB:VP01_3555g1"/>
<dbReference type="Proteomes" id="UP000037035">
    <property type="component" value="Unassembled WGS sequence"/>
</dbReference>
<dbReference type="EMBL" id="LAVV01008563">
    <property type="protein sequence ID" value="KNZ52494.1"/>
    <property type="molecule type" value="Genomic_DNA"/>
</dbReference>
<evidence type="ECO:0000256" key="2">
    <source>
        <dbReference type="ARBA" id="ARBA00022801"/>
    </source>
</evidence>
<evidence type="ECO:0000313" key="11">
    <source>
        <dbReference type="EMBL" id="KNZ52494.1"/>
    </source>
</evidence>
<dbReference type="SUPFAM" id="SSF52540">
    <property type="entry name" value="P-loop containing nucleoside triphosphate hydrolases"/>
    <property type="match status" value="1"/>
</dbReference>
<evidence type="ECO:0000256" key="1">
    <source>
        <dbReference type="ARBA" id="ARBA00022741"/>
    </source>
</evidence>
<evidence type="ECO:0000259" key="9">
    <source>
        <dbReference type="Pfam" id="PF02492"/>
    </source>
</evidence>
<evidence type="ECO:0000259" key="10">
    <source>
        <dbReference type="Pfam" id="PF07683"/>
    </source>
</evidence>
<dbReference type="PANTHER" id="PTHR13748">
    <property type="entry name" value="COBW-RELATED"/>
    <property type="match status" value="1"/>
</dbReference>
<dbReference type="GO" id="GO:0005525">
    <property type="term" value="F:GTP binding"/>
    <property type="evidence" value="ECO:0007669"/>
    <property type="project" value="UniProtKB-KW"/>
</dbReference>
<feature type="non-terminal residue" evidence="11">
    <location>
        <position position="1"/>
    </location>
</feature>
<dbReference type="Pfam" id="PF07683">
    <property type="entry name" value="CobW_C"/>
    <property type="match status" value="1"/>
</dbReference>
<feature type="region of interest" description="Disordered" evidence="8">
    <location>
        <begin position="1"/>
        <end position="25"/>
    </location>
</feature>
<evidence type="ECO:0000313" key="12">
    <source>
        <dbReference type="Proteomes" id="UP000037035"/>
    </source>
</evidence>
<gene>
    <name evidence="11" type="ORF">VP01_3555g1</name>
</gene>
<evidence type="ECO:0008006" key="13">
    <source>
        <dbReference type="Google" id="ProtNLM"/>
    </source>
</evidence>
<dbReference type="Pfam" id="PF02492">
    <property type="entry name" value="cobW"/>
    <property type="match status" value="1"/>
</dbReference>